<dbReference type="AlphaFoldDB" id="A0A0B7C075"/>
<sequence>RMIKQMGNYQRQVVKYKSTEVLEFSQYRLLKKEFIANTTRQDNDDDDANN</sequence>
<reference evidence="1" key="1">
    <citation type="submission" date="2014-12" db="EMBL/GenBank/DDBJ databases">
        <title>Insight into the proteome of Arion vulgaris.</title>
        <authorList>
            <person name="Aradska J."/>
            <person name="Bulat T."/>
            <person name="Smidak R."/>
            <person name="Sarate P."/>
            <person name="Gangsoo J."/>
            <person name="Sialana F."/>
            <person name="Bilban M."/>
            <person name="Lubec G."/>
        </authorList>
    </citation>
    <scope>NUCLEOTIDE SEQUENCE</scope>
    <source>
        <tissue evidence="1">Skin</tissue>
    </source>
</reference>
<proteinExistence type="predicted"/>
<organism evidence="1">
    <name type="scientific">Arion vulgaris</name>
    <dbReference type="NCBI Taxonomy" id="1028688"/>
    <lineage>
        <taxon>Eukaryota</taxon>
        <taxon>Metazoa</taxon>
        <taxon>Spiralia</taxon>
        <taxon>Lophotrochozoa</taxon>
        <taxon>Mollusca</taxon>
        <taxon>Gastropoda</taxon>
        <taxon>Heterobranchia</taxon>
        <taxon>Euthyneura</taxon>
        <taxon>Panpulmonata</taxon>
        <taxon>Eupulmonata</taxon>
        <taxon>Stylommatophora</taxon>
        <taxon>Helicina</taxon>
        <taxon>Arionoidea</taxon>
        <taxon>Arionidae</taxon>
        <taxon>Arion</taxon>
    </lineage>
</organism>
<evidence type="ECO:0000313" key="1">
    <source>
        <dbReference type="EMBL" id="CEK98874.1"/>
    </source>
</evidence>
<gene>
    <name evidence="1" type="primary">ORF219857</name>
</gene>
<protein>
    <submittedName>
        <fullName evidence="1">Uncharacterized protein</fullName>
    </submittedName>
</protein>
<dbReference type="EMBL" id="HACG01052003">
    <property type="protein sequence ID" value="CEK98874.1"/>
    <property type="molecule type" value="Transcribed_RNA"/>
</dbReference>
<accession>A0A0B7C075</accession>
<name>A0A0B7C075_9EUPU</name>
<feature type="non-terminal residue" evidence="1">
    <location>
        <position position="1"/>
    </location>
</feature>